<evidence type="ECO:0000313" key="6">
    <source>
        <dbReference type="Proteomes" id="UP001199355"/>
    </source>
</evidence>
<evidence type="ECO:0000313" key="5">
    <source>
        <dbReference type="EMBL" id="MCC2167882.1"/>
    </source>
</evidence>
<dbReference type="GO" id="GO:0003677">
    <property type="term" value="F:DNA binding"/>
    <property type="evidence" value="ECO:0007669"/>
    <property type="project" value="UniProtKB-KW"/>
</dbReference>
<dbReference type="SMART" id="SM00347">
    <property type="entry name" value="HTH_MARR"/>
    <property type="match status" value="1"/>
</dbReference>
<protein>
    <submittedName>
        <fullName evidence="5">MarR family transcriptional regulator</fullName>
    </submittedName>
</protein>
<evidence type="ECO:0000256" key="2">
    <source>
        <dbReference type="ARBA" id="ARBA00023125"/>
    </source>
</evidence>
<dbReference type="RefSeq" id="WP_308728358.1">
    <property type="nucleotide sequence ID" value="NZ_JAJEQF010000022.1"/>
</dbReference>
<accession>A0AAE3DMU6</accession>
<keyword evidence="3" id="KW-0804">Transcription</keyword>
<dbReference type="PROSITE" id="PS01117">
    <property type="entry name" value="HTH_MARR_1"/>
    <property type="match status" value="1"/>
</dbReference>
<reference evidence="5 6" key="1">
    <citation type="submission" date="2021-10" db="EMBL/GenBank/DDBJ databases">
        <title>Anaerobic single-cell dispensing facilitates the cultivation of human gut bacteria.</title>
        <authorList>
            <person name="Afrizal A."/>
        </authorList>
    </citation>
    <scope>NUCLEOTIDE SEQUENCE [LARGE SCALE GENOMIC DNA]</scope>
    <source>
        <strain evidence="5 6">CLA-AA-H244</strain>
    </source>
</reference>
<dbReference type="EMBL" id="JAJEQF010000022">
    <property type="protein sequence ID" value="MCC2167882.1"/>
    <property type="molecule type" value="Genomic_DNA"/>
</dbReference>
<dbReference type="SUPFAM" id="SSF46785">
    <property type="entry name" value="Winged helix' DNA-binding domain"/>
    <property type="match status" value="1"/>
</dbReference>
<dbReference type="Pfam" id="PF01047">
    <property type="entry name" value="MarR"/>
    <property type="match status" value="1"/>
</dbReference>
<dbReference type="Proteomes" id="UP001199355">
    <property type="component" value="Unassembled WGS sequence"/>
</dbReference>
<dbReference type="PROSITE" id="PS50995">
    <property type="entry name" value="HTH_MARR_2"/>
    <property type="match status" value="1"/>
</dbReference>
<evidence type="ECO:0000259" key="4">
    <source>
        <dbReference type="PROSITE" id="PS50995"/>
    </source>
</evidence>
<dbReference type="InterPro" id="IPR039422">
    <property type="entry name" value="MarR/SlyA-like"/>
</dbReference>
<keyword evidence="6" id="KW-1185">Reference proteome</keyword>
<dbReference type="InterPro" id="IPR036390">
    <property type="entry name" value="WH_DNA-bd_sf"/>
</dbReference>
<dbReference type="AlphaFoldDB" id="A0AAE3DMU6"/>
<feature type="domain" description="HTH marR-type" evidence="4">
    <location>
        <begin position="1"/>
        <end position="142"/>
    </location>
</feature>
<dbReference type="GO" id="GO:0003700">
    <property type="term" value="F:DNA-binding transcription factor activity"/>
    <property type="evidence" value="ECO:0007669"/>
    <property type="project" value="InterPro"/>
</dbReference>
<name>A0AAE3DMU6_9FIRM</name>
<dbReference type="InterPro" id="IPR023187">
    <property type="entry name" value="Tscrpt_reg_MarR-type_CS"/>
</dbReference>
<dbReference type="PANTHER" id="PTHR33164:SF43">
    <property type="entry name" value="HTH-TYPE TRANSCRIPTIONAL REPRESSOR YETL"/>
    <property type="match status" value="1"/>
</dbReference>
<comment type="caution">
    <text evidence="5">The sequence shown here is derived from an EMBL/GenBank/DDBJ whole genome shotgun (WGS) entry which is preliminary data.</text>
</comment>
<dbReference type="GO" id="GO:0006950">
    <property type="term" value="P:response to stress"/>
    <property type="evidence" value="ECO:0007669"/>
    <property type="project" value="TreeGrafter"/>
</dbReference>
<keyword evidence="1" id="KW-0805">Transcription regulation</keyword>
<dbReference type="InterPro" id="IPR000835">
    <property type="entry name" value="HTH_MarR-typ"/>
</dbReference>
<keyword evidence="2" id="KW-0238">DNA-binding</keyword>
<evidence type="ECO:0000256" key="1">
    <source>
        <dbReference type="ARBA" id="ARBA00023015"/>
    </source>
</evidence>
<gene>
    <name evidence="5" type="ORF">LKD45_09290</name>
</gene>
<dbReference type="Gene3D" id="1.10.10.10">
    <property type="entry name" value="Winged helix-like DNA-binding domain superfamily/Winged helix DNA-binding domain"/>
    <property type="match status" value="1"/>
</dbReference>
<proteinExistence type="predicted"/>
<dbReference type="PANTHER" id="PTHR33164">
    <property type="entry name" value="TRANSCRIPTIONAL REGULATOR, MARR FAMILY"/>
    <property type="match status" value="1"/>
</dbReference>
<organism evidence="5 6">
    <name type="scientific">Gallintestinimicrobium propionicum</name>
    <dbReference type="NCBI Taxonomy" id="2981770"/>
    <lineage>
        <taxon>Bacteria</taxon>
        <taxon>Bacillati</taxon>
        <taxon>Bacillota</taxon>
        <taxon>Clostridia</taxon>
        <taxon>Lachnospirales</taxon>
        <taxon>Lachnospiraceae</taxon>
        <taxon>Gallintestinimicrobium</taxon>
    </lineage>
</organism>
<sequence>MDDALKLEREFEHVMCRFRRMDYSVLHPGVGNMEFAVLEMIHKLSAQHDAIYGAAISDLQKKMEILPSALSRLLRGMEEKGLCVRSIDPKDRRSSYVSLTETGQERRDQGHCIMEVFAQRVVERMGEGRFRELIKQWERFGDVLETEIAAFRNVDGMEE</sequence>
<dbReference type="InterPro" id="IPR036388">
    <property type="entry name" value="WH-like_DNA-bd_sf"/>
</dbReference>
<evidence type="ECO:0000256" key="3">
    <source>
        <dbReference type="ARBA" id="ARBA00023163"/>
    </source>
</evidence>